<organism evidence="1">
    <name type="scientific">Aedes aegypti</name>
    <name type="common">Yellowfever mosquito</name>
    <name type="synonym">Culex aegypti</name>
    <dbReference type="NCBI Taxonomy" id="7159"/>
    <lineage>
        <taxon>Eukaryota</taxon>
        <taxon>Metazoa</taxon>
        <taxon>Ecdysozoa</taxon>
        <taxon>Arthropoda</taxon>
        <taxon>Hexapoda</taxon>
        <taxon>Insecta</taxon>
        <taxon>Pterygota</taxon>
        <taxon>Neoptera</taxon>
        <taxon>Endopterygota</taxon>
        <taxon>Diptera</taxon>
        <taxon>Nematocera</taxon>
        <taxon>Culicoidea</taxon>
        <taxon>Culicidae</taxon>
        <taxon>Culicinae</taxon>
        <taxon>Aedini</taxon>
        <taxon>Aedes</taxon>
        <taxon>Stegomyia</taxon>
    </lineage>
</organism>
<protein>
    <submittedName>
        <fullName evidence="1">Uncharacterized protein</fullName>
    </submittedName>
</protein>
<dbReference type="EMBL" id="GDUN01000165">
    <property type="protein sequence ID" value="JAN95754.1"/>
    <property type="molecule type" value="mRNA"/>
</dbReference>
<evidence type="ECO:0000313" key="1">
    <source>
        <dbReference type="EMBL" id="JAN95754.1"/>
    </source>
</evidence>
<dbReference type="VEuPathDB" id="VectorBase:AAEL014641"/>
<dbReference type="AlphaFoldDB" id="A0A0P6IVE1"/>
<sequence length="404" mass="46515">MALFALQSRSAAFRGAPLPSIWLLNLLTGHRKSTNVDAIDSFISELMENKALKWKVLNHKQKTVPLVKSDDGLASINVQKRAPFRLTQIFDDLTSNPIVINIEPLEQTHIDNLIETAIREENERDVQLLFEQMIDYKKLPSGKVLNMLLAHFADASNREQLDKLEKLCGEVDPKFVTDNCSLLHYKAVTLWRNGNSFNSLEMFKKALAECTSESKAVIDRLLVKIVDETIGKKSEAVLLAVIEMGEFCLNELKDEFLIGYVWERSFLSQWFSDQEAARKLFDKHERLRLEIAKRVNNLCFSCMQEFNTEPLYRLTELFLKHNMSTQCRPILISLFEYEYWRRNLRACSEIMQNSIDLDIPLPEACNQKLLDLLLGRPGSLAKPAAESAAKRKQKLQAKKYELKF</sequence>
<proteinExistence type="evidence at transcript level"/>
<name>A0A0P6IVE1_AEDAE</name>
<reference evidence="1" key="1">
    <citation type="journal article" date="2016" name="PLoS ONE">
        <title>A Deep Insight into the Sialome of Male and Female Aedes aegypti Mosquitoes.</title>
        <authorList>
            <person name="Ribeiro J.M."/>
            <person name="Martin-Martin I."/>
            <person name="Arca B."/>
            <person name="Calvo E."/>
        </authorList>
    </citation>
    <scope>NUCLEOTIDE SEQUENCE</scope>
    <source>
        <strain evidence="1">Liverpool</strain>
        <tissue evidence="1">Salivary glands</tissue>
    </source>
</reference>
<accession>A0A0P6IVE1</accession>